<dbReference type="InterPro" id="IPR017102">
    <property type="entry name" value="UCP037087"/>
</dbReference>
<dbReference type="InterPro" id="IPR011051">
    <property type="entry name" value="RmlC_Cupin_sf"/>
</dbReference>
<organism evidence="3">
    <name type="scientific">Oscillatoriales cyanobacterium SpSt-418</name>
    <dbReference type="NCBI Taxonomy" id="2282169"/>
    <lineage>
        <taxon>Bacteria</taxon>
        <taxon>Bacillati</taxon>
        <taxon>Cyanobacteriota</taxon>
        <taxon>Cyanophyceae</taxon>
        <taxon>Oscillatoriophycideae</taxon>
        <taxon>Oscillatoriales</taxon>
    </lineage>
</organism>
<dbReference type="AlphaFoldDB" id="A0A7C3PGP1"/>
<gene>
    <name evidence="3" type="ORF">ENR64_06025</name>
</gene>
<dbReference type="InterPro" id="IPR014710">
    <property type="entry name" value="RmlC-like_jellyroll"/>
</dbReference>
<dbReference type="PANTHER" id="PTHR35848">
    <property type="entry name" value="OXALATE-BINDING PROTEIN"/>
    <property type="match status" value="1"/>
</dbReference>
<dbReference type="CDD" id="cd02210">
    <property type="entry name" value="cupin_BLR2406-like"/>
    <property type="match status" value="1"/>
</dbReference>
<dbReference type="SUPFAM" id="SSF51182">
    <property type="entry name" value="RmlC-like cupins"/>
    <property type="match status" value="1"/>
</dbReference>
<dbReference type="Pfam" id="PF07883">
    <property type="entry name" value="Cupin_2"/>
    <property type="match status" value="1"/>
</dbReference>
<dbReference type="GO" id="GO:0046872">
    <property type="term" value="F:metal ion binding"/>
    <property type="evidence" value="ECO:0007669"/>
    <property type="project" value="UniProtKB-KW"/>
</dbReference>
<protein>
    <submittedName>
        <fullName evidence="3">Cupin domain-containing protein</fullName>
    </submittedName>
</protein>
<keyword evidence="1" id="KW-0479">Metal-binding</keyword>
<dbReference type="InterPro" id="IPR013096">
    <property type="entry name" value="Cupin_2"/>
</dbReference>
<proteinExistence type="predicted"/>
<evidence type="ECO:0000256" key="1">
    <source>
        <dbReference type="ARBA" id="ARBA00022723"/>
    </source>
</evidence>
<dbReference type="EMBL" id="DSRU01000069">
    <property type="protein sequence ID" value="HFM97316.1"/>
    <property type="molecule type" value="Genomic_DNA"/>
</dbReference>
<feature type="domain" description="Cupin type-2" evidence="2">
    <location>
        <begin position="58"/>
        <end position="128"/>
    </location>
</feature>
<dbReference type="Gene3D" id="2.60.120.10">
    <property type="entry name" value="Jelly Rolls"/>
    <property type="match status" value="1"/>
</dbReference>
<dbReference type="PIRSF" id="PIRSF037087">
    <property type="entry name" value="UCP037087"/>
    <property type="match status" value="1"/>
</dbReference>
<reference evidence="3" key="1">
    <citation type="journal article" date="2020" name="mSystems">
        <title>Genome- and Community-Level Interaction Insights into Carbon Utilization and Element Cycling Functions of Hydrothermarchaeota in Hydrothermal Sediment.</title>
        <authorList>
            <person name="Zhou Z."/>
            <person name="Liu Y."/>
            <person name="Xu W."/>
            <person name="Pan J."/>
            <person name="Luo Z.H."/>
            <person name="Li M."/>
        </authorList>
    </citation>
    <scope>NUCLEOTIDE SEQUENCE [LARGE SCALE GENOMIC DNA]</scope>
    <source>
        <strain evidence="3">SpSt-418</strain>
    </source>
</reference>
<comment type="caution">
    <text evidence="3">The sequence shown here is derived from an EMBL/GenBank/DDBJ whole genome shotgun (WGS) entry which is preliminary data.</text>
</comment>
<sequence length="149" mass="16281">MEKPLLNHFGNTKNSNQPPTEVVIVRPDAEILTLQNLPYFVGVSASSAGAKEISMSIAVIPPGACAEPHFHPHHETVIYLIQGEVETRYGKGLKQTVVMKAGDFMFVPPGVPHEPRNLSTSEPVYALVARNDSSEQETTVLYDLASEEL</sequence>
<dbReference type="InterPro" id="IPR051610">
    <property type="entry name" value="GPI/OXD"/>
</dbReference>
<evidence type="ECO:0000313" key="3">
    <source>
        <dbReference type="EMBL" id="HFM97316.1"/>
    </source>
</evidence>
<accession>A0A7C3PGP1</accession>
<evidence type="ECO:0000259" key="2">
    <source>
        <dbReference type="Pfam" id="PF07883"/>
    </source>
</evidence>
<name>A0A7C3PGP1_9CYAN</name>